<organism evidence="3 4">
    <name type="scientific">Schizosaccharomyces osmophilus</name>
    <dbReference type="NCBI Taxonomy" id="2545709"/>
    <lineage>
        <taxon>Eukaryota</taxon>
        <taxon>Fungi</taxon>
        <taxon>Dikarya</taxon>
        <taxon>Ascomycota</taxon>
        <taxon>Taphrinomycotina</taxon>
        <taxon>Schizosaccharomycetes</taxon>
        <taxon>Schizosaccharomycetales</taxon>
        <taxon>Schizosaccharomycetaceae</taxon>
        <taxon>Schizosaccharomyces</taxon>
    </lineage>
</organism>
<feature type="domain" description="Rit1 DUSP-like" evidence="1">
    <location>
        <begin position="335"/>
        <end position="450"/>
    </location>
</feature>
<dbReference type="InterPro" id="IPR033421">
    <property type="entry name" value="Rit1_DUSP-like"/>
</dbReference>
<dbReference type="Pfam" id="PF17184">
    <property type="entry name" value="Rit1_C"/>
    <property type="match status" value="1"/>
</dbReference>
<dbReference type="PIRSF" id="PIRSF007747">
    <property type="entry name" value="Ribosyl_Ptfrase"/>
    <property type="match status" value="1"/>
</dbReference>
<keyword evidence="4" id="KW-1185">Reference proteome</keyword>
<dbReference type="Proteomes" id="UP001212411">
    <property type="component" value="Chromosome 1"/>
</dbReference>
<dbReference type="GeneID" id="80873672"/>
<dbReference type="EMBL" id="CP115611">
    <property type="protein sequence ID" value="WBW71561.1"/>
    <property type="molecule type" value="Genomic_DNA"/>
</dbReference>
<dbReference type="GO" id="GO:0005737">
    <property type="term" value="C:cytoplasm"/>
    <property type="evidence" value="ECO:0007669"/>
    <property type="project" value="TreeGrafter"/>
</dbReference>
<dbReference type="GO" id="GO:0043399">
    <property type="term" value="F:tRNA adenosine(64)-2'-O-ribosylphosphate transferase activity"/>
    <property type="evidence" value="ECO:0007669"/>
    <property type="project" value="InterPro"/>
</dbReference>
<evidence type="ECO:0000313" key="4">
    <source>
        <dbReference type="Proteomes" id="UP001212411"/>
    </source>
</evidence>
<name>A0AAE9W8A5_9SCHI</name>
<dbReference type="InterPro" id="IPR007306">
    <property type="entry name" value="Rit1"/>
</dbReference>
<feature type="domain" description="Rit1 N-terminal" evidence="2">
    <location>
        <begin position="16"/>
        <end position="274"/>
    </location>
</feature>
<dbReference type="GO" id="GO:0019988">
    <property type="term" value="P:charged-tRNA amino acid modification"/>
    <property type="evidence" value="ECO:0007669"/>
    <property type="project" value="InterPro"/>
</dbReference>
<accession>A0AAE9W8A5</accession>
<evidence type="ECO:0000313" key="3">
    <source>
        <dbReference type="EMBL" id="WBW71561.1"/>
    </source>
</evidence>
<dbReference type="PANTHER" id="PTHR31811">
    <property type="entry name" value="TRNA A64-2'-O-RIBOSYLPHOSPHATE TRANSFERASE"/>
    <property type="match status" value="1"/>
</dbReference>
<dbReference type="RefSeq" id="XP_056035804.1">
    <property type="nucleotide sequence ID" value="XM_056178983.1"/>
</dbReference>
<keyword evidence="3" id="KW-0808">Transferase</keyword>
<evidence type="ECO:0000259" key="1">
    <source>
        <dbReference type="Pfam" id="PF04179"/>
    </source>
</evidence>
<dbReference type="PANTHER" id="PTHR31811:SF0">
    <property type="entry name" value="TRNA A64-2'-O-RIBOSYLPHOSPHATE TRANSFERASE"/>
    <property type="match status" value="1"/>
</dbReference>
<dbReference type="AlphaFoldDB" id="A0AAE9W8A5"/>
<gene>
    <name evidence="3" type="primary">rit1</name>
    <name evidence="3" type="ORF">SOMG_00187</name>
</gene>
<evidence type="ECO:0000259" key="2">
    <source>
        <dbReference type="Pfam" id="PF17184"/>
    </source>
</evidence>
<dbReference type="Pfam" id="PF04179">
    <property type="entry name" value="Init_tRNA_PT"/>
    <property type="match status" value="1"/>
</dbReference>
<proteinExistence type="predicted"/>
<sequence length="455" mass="51366">MDEFDSLNAIQHIHIQARHPRNRLLSIVHDSEFIDRVLESYPNFKCVVNERCGTWYVKPIHAPFSAYFKSTDGHTGQWSFSTRRLNLHLLDIIHDYGGIVLVDSTRRGKRMPDALSKTVPIWIATLNKCVFERLRPHDLENRQLVFFPPYLPATERSAMSQKLEGFVDLLMNSGINLDFISSKLQKPIRPLWATPSSTLSSAQFENYHTVVLVTASKQVHDGYSREYGFLYVQGAADDEEEWASGLGPTAFWNHADYILSLPEEEFASNIQDLLSKVSNDGSYKADANLVSDALTHLAPTNILIGDRSKFSATEFKKTCLILNFSAQPLSIPEEFHRPIESGKKGAQSFRKQAPKLLSELNGIKPPWGMRDSLILLDDQGGKEIASCFALFLLSLYYGSDLQKLSTPLTLDASQTYLDKHQIRQRLIKIIELHPKTNPSRAFLIAVNTLLLSSSS</sequence>
<dbReference type="KEGG" id="som:SOMG_00187"/>
<protein>
    <submittedName>
        <fullName evidence="3">Initiator methionine tRNA 2'-O-ribosyl phosphate transferase</fullName>
    </submittedName>
</protein>
<dbReference type="InterPro" id="IPR033449">
    <property type="entry name" value="Rit1_N"/>
</dbReference>
<reference evidence="3 4" key="1">
    <citation type="journal article" date="2023" name="G3 (Bethesda)">
        <title>A high-quality reference genome for the fission yeast Schizosaccharomyces osmophilus.</title>
        <authorList>
            <person name="Jia G.S."/>
            <person name="Zhang W.C."/>
            <person name="Liang Y."/>
            <person name="Liu X.H."/>
            <person name="Rhind N."/>
            <person name="Pidoux A."/>
            <person name="Brysch-Herzberg M."/>
            <person name="Du L.L."/>
        </authorList>
    </citation>
    <scope>NUCLEOTIDE SEQUENCE [LARGE SCALE GENOMIC DNA]</scope>
    <source>
        <strain evidence="3 4">CBS 15793</strain>
    </source>
</reference>